<evidence type="ECO:0000313" key="3">
    <source>
        <dbReference type="Proteomes" id="UP001354989"/>
    </source>
</evidence>
<organism evidence="2 3">
    <name type="scientific">Persicobacter psychrovividus</name>
    <dbReference type="NCBI Taxonomy" id="387638"/>
    <lineage>
        <taxon>Bacteria</taxon>
        <taxon>Pseudomonadati</taxon>
        <taxon>Bacteroidota</taxon>
        <taxon>Cytophagia</taxon>
        <taxon>Cytophagales</taxon>
        <taxon>Persicobacteraceae</taxon>
        <taxon>Persicobacter</taxon>
    </lineage>
</organism>
<proteinExistence type="predicted"/>
<evidence type="ECO:0000313" key="2">
    <source>
        <dbReference type="EMBL" id="BDD02089.1"/>
    </source>
</evidence>
<name>A0ABM7VM53_9BACT</name>
<dbReference type="EMBL" id="AP025298">
    <property type="protein sequence ID" value="BDD02089.1"/>
    <property type="molecule type" value="Genomic_DNA"/>
</dbReference>
<feature type="domain" description="Endonuclease GajA/Old nuclease/RecF-like AAA" evidence="1">
    <location>
        <begin position="85"/>
        <end position="133"/>
    </location>
</feature>
<dbReference type="PANTHER" id="PTHR43581:SF2">
    <property type="entry name" value="EXCINUCLEASE ATPASE SUBUNIT"/>
    <property type="match status" value="1"/>
</dbReference>
<keyword evidence="3" id="KW-1185">Reference proteome</keyword>
<dbReference type="Pfam" id="PF13175">
    <property type="entry name" value="AAA_15"/>
    <property type="match status" value="1"/>
</dbReference>
<accession>A0ABM7VM53</accession>
<dbReference type="Proteomes" id="UP001354989">
    <property type="component" value="Plasmid pPP6"/>
</dbReference>
<dbReference type="Gene3D" id="3.40.50.300">
    <property type="entry name" value="P-loop containing nucleotide triphosphate hydrolases"/>
    <property type="match status" value="1"/>
</dbReference>
<geneLocation type="plasmid" evidence="2 3">
    <name>pPP6</name>
</geneLocation>
<dbReference type="RefSeq" id="WP_338399381.1">
    <property type="nucleotide sequence ID" value="NZ_AP025298.1"/>
</dbReference>
<reference evidence="2 3" key="1">
    <citation type="submission" date="2021-12" db="EMBL/GenBank/DDBJ databases">
        <title>Genome sequencing of bacteria with rrn-lacking chromosome and rrn-plasmid.</title>
        <authorList>
            <person name="Anda M."/>
            <person name="Iwasaki W."/>
        </authorList>
    </citation>
    <scope>NUCLEOTIDE SEQUENCE [LARGE SCALE GENOMIC DNA]</scope>
    <source>
        <strain evidence="2 3">NBRC 101262</strain>
        <plasmid evidence="2 3">pPP6</plasmid>
    </source>
</reference>
<gene>
    <name evidence="2" type="ORF">PEPS_43690</name>
</gene>
<dbReference type="InterPro" id="IPR051396">
    <property type="entry name" value="Bact_Antivir_Def_Nuclease"/>
</dbReference>
<dbReference type="InterPro" id="IPR041685">
    <property type="entry name" value="AAA_GajA/Old/RecF-like"/>
</dbReference>
<keyword evidence="2" id="KW-0614">Plasmid</keyword>
<protein>
    <recommendedName>
        <fullName evidence="1">Endonuclease GajA/Old nuclease/RecF-like AAA domain-containing protein</fullName>
    </recommendedName>
</protein>
<evidence type="ECO:0000259" key="1">
    <source>
        <dbReference type="Pfam" id="PF13175"/>
    </source>
</evidence>
<dbReference type="InterPro" id="IPR027417">
    <property type="entry name" value="P-loop_NTPase"/>
</dbReference>
<sequence length="205" mass="23717">MGFGYSQILAVIFKIASICTPIKIPSLKLDGINFNFWNYKTQTFQYYQVLGDSTGKPNWSRDAFDCVYKNTLKLIKEEGPVYDRSTPRELIILEEPETNLHPKLQSMLADMLIDATHRFNVNFMVETHSEYLIRKLQFNVATKQIDPNLINLYYLNPATENTTPEEQCYKIDIRPDGTLSREFGEGFLDETSMLMMGLVTGNYRK</sequence>
<dbReference type="PANTHER" id="PTHR43581">
    <property type="entry name" value="ATP/GTP PHOSPHATASE"/>
    <property type="match status" value="1"/>
</dbReference>
<dbReference type="SUPFAM" id="SSF52540">
    <property type="entry name" value="P-loop containing nucleoside triphosphate hydrolases"/>
    <property type="match status" value="1"/>
</dbReference>